<keyword evidence="5" id="KW-1185">Reference proteome</keyword>
<dbReference type="Proteomes" id="UP001642483">
    <property type="component" value="Unassembled WGS sequence"/>
</dbReference>
<dbReference type="InterPro" id="IPR050745">
    <property type="entry name" value="Multifunctional_regulatory"/>
</dbReference>
<name>A0ABP0FVB8_CLALP</name>
<feature type="repeat" description="ANK" evidence="3">
    <location>
        <begin position="33"/>
        <end position="65"/>
    </location>
</feature>
<accession>A0ABP0FVB8</accession>
<keyword evidence="1" id="KW-0677">Repeat</keyword>
<dbReference type="EMBL" id="CAWYQH010000097">
    <property type="protein sequence ID" value="CAK8683278.1"/>
    <property type="molecule type" value="Genomic_DNA"/>
</dbReference>
<dbReference type="SUPFAM" id="SSF48403">
    <property type="entry name" value="Ankyrin repeat"/>
    <property type="match status" value="1"/>
</dbReference>
<sequence length="117" mass="12754">MGETADERLSWIIRNGEMDALKELDFDPNCTDKGTPILVVATDYGHVDVMKYLIEKGADVNKSNSAGITPILVAIWEENYEAVQLLLQKGAKKNGKSPDGTSYSDLAPTEIKALLKG</sequence>
<dbReference type="PANTHER" id="PTHR24189:SF69">
    <property type="entry name" value="MYOTROPHIN"/>
    <property type="match status" value="1"/>
</dbReference>
<dbReference type="SMART" id="SM00248">
    <property type="entry name" value="ANK"/>
    <property type="match status" value="2"/>
</dbReference>
<evidence type="ECO:0000313" key="4">
    <source>
        <dbReference type="EMBL" id="CAK8683278.1"/>
    </source>
</evidence>
<feature type="repeat" description="ANK" evidence="3">
    <location>
        <begin position="66"/>
        <end position="98"/>
    </location>
</feature>
<protein>
    <recommendedName>
        <fullName evidence="6">Myotrophin</fullName>
    </recommendedName>
</protein>
<evidence type="ECO:0000256" key="1">
    <source>
        <dbReference type="ARBA" id="ARBA00022737"/>
    </source>
</evidence>
<organism evidence="4 5">
    <name type="scientific">Clavelina lepadiformis</name>
    <name type="common">Light-bulb sea squirt</name>
    <name type="synonym">Ascidia lepadiformis</name>
    <dbReference type="NCBI Taxonomy" id="159417"/>
    <lineage>
        <taxon>Eukaryota</taxon>
        <taxon>Metazoa</taxon>
        <taxon>Chordata</taxon>
        <taxon>Tunicata</taxon>
        <taxon>Ascidiacea</taxon>
        <taxon>Aplousobranchia</taxon>
        <taxon>Clavelinidae</taxon>
        <taxon>Clavelina</taxon>
    </lineage>
</organism>
<gene>
    <name evidence="4" type="ORF">CVLEPA_LOCUS14366</name>
</gene>
<keyword evidence="2 3" id="KW-0040">ANK repeat</keyword>
<evidence type="ECO:0008006" key="6">
    <source>
        <dbReference type="Google" id="ProtNLM"/>
    </source>
</evidence>
<evidence type="ECO:0000256" key="2">
    <source>
        <dbReference type="ARBA" id="ARBA00023043"/>
    </source>
</evidence>
<dbReference type="PROSITE" id="PS50088">
    <property type="entry name" value="ANK_REPEAT"/>
    <property type="match status" value="2"/>
</dbReference>
<dbReference type="InterPro" id="IPR002110">
    <property type="entry name" value="Ankyrin_rpt"/>
</dbReference>
<evidence type="ECO:0000313" key="5">
    <source>
        <dbReference type="Proteomes" id="UP001642483"/>
    </source>
</evidence>
<dbReference type="InterPro" id="IPR036770">
    <property type="entry name" value="Ankyrin_rpt-contain_sf"/>
</dbReference>
<evidence type="ECO:0000256" key="3">
    <source>
        <dbReference type="PROSITE-ProRule" id="PRU00023"/>
    </source>
</evidence>
<dbReference type="Pfam" id="PF12796">
    <property type="entry name" value="Ank_2"/>
    <property type="match status" value="1"/>
</dbReference>
<dbReference type="PANTHER" id="PTHR24189">
    <property type="entry name" value="MYOTROPHIN"/>
    <property type="match status" value="1"/>
</dbReference>
<dbReference type="PROSITE" id="PS50297">
    <property type="entry name" value="ANK_REP_REGION"/>
    <property type="match status" value="2"/>
</dbReference>
<proteinExistence type="predicted"/>
<comment type="caution">
    <text evidence="4">The sequence shown here is derived from an EMBL/GenBank/DDBJ whole genome shotgun (WGS) entry which is preliminary data.</text>
</comment>
<dbReference type="Gene3D" id="1.25.40.20">
    <property type="entry name" value="Ankyrin repeat-containing domain"/>
    <property type="match status" value="1"/>
</dbReference>
<reference evidence="4 5" key="1">
    <citation type="submission" date="2024-02" db="EMBL/GenBank/DDBJ databases">
        <authorList>
            <person name="Daric V."/>
            <person name="Darras S."/>
        </authorList>
    </citation>
    <scope>NUCLEOTIDE SEQUENCE [LARGE SCALE GENOMIC DNA]</scope>
</reference>